<name>B4VMF6_9CYAN</name>
<accession>B4VMF6</accession>
<proteinExistence type="predicted"/>
<gene>
    <name evidence="1" type="ORF">MC7420_1999</name>
</gene>
<dbReference type="EMBL" id="DS989845">
    <property type="protein sequence ID" value="EDX76996.1"/>
    <property type="molecule type" value="Genomic_DNA"/>
</dbReference>
<dbReference type="AlphaFoldDB" id="B4VMF6"/>
<dbReference type="HOGENOM" id="CLU_3287963_0_0_3"/>
<keyword evidence="2" id="KW-1185">Reference proteome</keyword>
<dbReference type="Proteomes" id="UP000003835">
    <property type="component" value="Unassembled WGS sequence"/>
</dbReference>
<evidence type="ECO:0000313" key="2">
    <source>
        <dbReference type="Proteomes" id="UP000003835"/>
    </source>
</evidence>
<evidence type="ECO:0000313" key="1">
    <source>
        <dbReference type="EMBL" id="EDX76996.1"/>
    </source>
</evidence>
<reference evidence="1 2" key="1">
    <citation type="submission" date="2008-07" db="EMBL/GenBank/DDBJ databases">
        <authorList>
            <person name="Tandeau de Marsac N."/>
            <person name="Ferriera S."/>
            <person name="Johnson J."/>
            <person name="Kravitz S."/>
            <person name="Beeson K."/>
            <person name="Sutton G."/>
            <person name="Rogers Y.-H."/>
            <person name="Friedman R."/>
            <person name="Frazier M."/>
            <person name="Venter J.C."/>
        </authorList>
    </citation>
    <scope>NUCLEOTIDE SEQUENCE [LARGE SCALE GENOMIC DNA]</scope>
    <source>
        <strain evidence="1 2">PCC 7420</strain>
    </source>
</reference>
<sequence>MGSKRRCFFIIGHSLLVIGHSSNNSFIQNLVGAGLVKLVV</sequence>
<organism evidence="1 2">
    <name type="scientific">Coleofasciculus chthonoplastes PCC 7420</name>
    <dbReference type="NCBI Taxonomy" id="118168"/>
    <lineage>
        <taxon>Bacteria</taxon>
        <taxon>Bacillati</taxon>
        <taxon>Cyanobacteriota</taxon>
        <taxon>Cyanophyceae</taxon>
        <taxon>Coleofasciculales</taxon>
        <taxon>Coleofasciculaceae</taxon>
        <taxon>Coleofasciculus</taxon>
    </lineage>
</organism>
<protein>
    <submittedName>
        <fullName evidence="1">Uncharacterized protein</fullName>
    </submittedName>
</protein>